<dbReference type="InterPro" id="IPR025883">
    <property type="entry name" value="Cadherin-like_domain"/>
</dbReference>
<dbReference type="Pfam" id="PF13290">
    <property type="entry name" value="CHB_HEX_C_1"/>
    <property type="match status" value="2"/>
</dbReference>
<dbReference type="Pfam" id="PF12733">
    <property type="entry name" value="Cadherin-like"/>
    <property type="match status" value="1"/>
</dbReference>
<feature type="domain" description="GH29D-like beta-sandwich" evidence="2">
    <location>
        <begin position="217"/>
        <end position="257"/>
    </location>
</feature>
<name>X1FYF8_9ZZZZ</name>
<gene>
    <name evidence="3" type="ORF">S03H2_22156</name>
</gene>
<reference evidence="3" key="1">
    <citation type="journal article" date="2014" name="Front. Microbiol.">
        <title>High frequency of phylogenetically diverse reductive dehalogenase-homologous genes in deep subseafloor sedimentary metagenomes.</title>
        <authorList>
            <person name="Kawai M."/>
            <person name="Futagami T."/>
            <person name="Toyoda A."/>
            <person name="Takaki Y."/>
            <person name="Nishi S."/>
            <person name="Hori S."/>
            <person name="Arai W."/>
            <person name="Tsubouchi T."/>
            <person name="Morono Y."/>
            <person name="Uchiyama I."/>
            <person name="Ito T."/>
            <person name="Fujiyama A."/>
            <person name="Inagaki F."/>
            <person name="Takami H."/>
        </authorList>
    </citation>
    <scope>NUCLEOTIDE SEQUENCE</scope>
    <source>
        <strain evidence="3">Expedition CK06-06</strain>
    </source>
</reference>
<accession>X1FYF8</accession>
<dbReference type="InterPro" id="IPR059177">
    <property type="entry name" value="GH29D-like_dom"/>
</dbReference>
<evidence type="ECO:0000259" key="2">
    <source>
        <dbReference type="Pfam" id="PF13290"/>
    </source>
</evidence>
<feature type="domain" description="GH29D-like beta-sandwich" evidence="2">
    <location>
        <begin position="41"/>
        <end position="103"/>
    </location>
</feature>
<comment type="caution">
    <text evidence="3">The sequence shown here is derived from an EMBL/GenBank/DDBJ whole genome shotgun (WGS) entry which is preliminary data.</text>
</comment>
<sequence length="257" mass="25930">ALTPGVERTITVIATETGKSPKTYTIYVTRLGTQATPTFNPPAGAVAFGTEVTISSAGADNIYYTTDGTTPTTSSTVYTVPVTINAEITLKALAVKAGWGDSDIGIAEYTQAASADLTSIVLSGSPTGFTFAPGTYTYSGVTVANGVASITVTPTGAGTITVEGTAVASGTASDPIALTPGVERTITVIATETGKSPKTYTIYVTRLGTQATPTFNPPAGAVAFGTEVTISSAGADNIYYTTDGTTPTTSSTVYTVP</sequence>
<evidence type="ECO:0000313" key="3">
    <source>
        <dbReference type="EMBL" id="GAH34374.1"/>
    </source>
</evidence>
<feature type="domain" description="Cadherin-like beta-sandwich-like" evidence="1">
    <location>
        <begin position="117"/>
        <end position="206"/>
    </location>
</feature>
<evidence type="ECO:0000259" key="1">
    <source>
        <dbReference type="Pfam" id="PF12733"/>
    </source>
</evidence>
<dbReference type="EMBL" id="BARU01011885">
    <property type="protein sequence ID" value="GAH34374.1"/>
    <property type="molecule type" value="Genomic_DNA"/>
</dbReference>
<proteinExistence type="predicted"/>
<protein>
    <submittedName>
        <fullName evidence="3">Uncharacterized protein</fullName>
    </submittedName>
</protein>
<feature type="non-terminal residue" evidence="3">
    <location>
        <position position="1"/>
    </location>
</feature>
<organism evidence="3">
    <name type="scientific">marine sediment metagenome</name>
    <dbReference type="NCBI Taxonomy" id="412755"/>
    <lineage>
        <taxon>unclassified sequences</taxon>
        <taxon>metagenomes</taxon>
        <taxon>ecological metagenomes</taxon>
    </lineage>
</organism>
<dbReference type="AlphaFoldDB" id="X1FYF8"/>
<feature type="non-terminal residue" evidence="3">
    <location>
        <position position="257"/>
    </location>
</feature>